<keyword evidence="13" id="KW-1185">Reference proteome</keyword>
<dbReference type="GO" id="GO:0005524">
    <property type="term" value="F:ATP binding"/>
    <property type="evidence" value="ECO:0007669"/>
    <property type="project" value="UniProtKB-UniRule"/>
</dbReference>
<feature type="domain" description="Kinesin motor" evidence="11">
    <location>
        <begin position="59"/>
        <end position="445"/>
    </location>
</feature>
<evidence type="ECO:0000256" key="4">
    <source>
        <dbReference type="ARBA" id="ARBA00022840"/>
    </source>
</evidence>
<keyword evidence="6 7" id="KW-0505">Motor protein</keyword>
<dbReference type="GO" id="GO:0005874">
    <property type="term" value="C:microtubule"/>
    <property type="evidence" value="ECO:0007669"/>
    <property type="project" value="UniProtKB-KW"/>
</dbReference>
<dbReference type="InterPro" id="IPR036961">
    <property type="entry name" value="Kinesin_motor_dom_sf"/>
</dbReference>
<dbReference type="PRINTS" id="PR00380">
    <property type="entry name" value="KINESINHEAVY"/>
</dbReference>
<dbReference type="GO" id="GO:0003777">
    <property type="term" value="F:microtubule motor activity"/>
    <property type="evidence" value="ECO:0007669"/>
    <property type="project" value="InterPro"/>
</dbReference>
<feature type="compositionally biased region" description="Polar residues" evidence="9">
    <location>
        <begin position="7"/>
        <end position="33"/>
    </location>
</feature>
<gene>
    <name evidence="12" type="ORF">FCC1311_091602</name>
</gene>
<keyword evidence="10" id="KW-0812">Transmembrane</keyword>
<evidence type="ECO:0000256" key="1">
    <source>
        <dbReference type="ARBA" id="ARBA00004496"/>
    </source>
</evidence>
<dbReference type="CDD" id="cd00106">
    <property type="entry name" value="KISc"/>
    <property type="match status" value="1"/>
</dbReference>
<dbReference type="GO" id="GO:0008017">
    <property type="term" value="F:microtubule binding"/>
    <property type="evidence" value="ECO:0007669"/>
    <property type="project" value="InterPro"/>
</dbReference>
<dbReference type="InterPro" id="IPR027417">
    <property type="entry name" value="P-loop_NTPase"/>
</dbReference>
<keyword evidence="10" id="KW-0472">Membrane</keyword>
<name>A0A2R5GY82_9STRA</name>
<evidence type="ECO:0000256" key="7">
    <source>
        <dbReference type="RuleBase" id="RU000394"/>
    </source>
</evidence>
<dbReference type="GO" id="GO:0005875">
    <property type="term" value="C:microtubule associated complex"/>
    <property type="evidence" value="ECO:0007669"/>
    <property type="project" value="TreeGrafter"/>
</dbReference>
<evidence type="ECO:0000256" key="3">
    <source>
        <dbReference type="ARBA" id="ARBA00022741"/>
    </source>
</evidence>
<feature type="binding site" evidence="6">
    <location>
        <begin position="145"/>
        <end position="152"/>
    </location>
    <ligand>
        <name>ATP</name>
        <dbReference type="ChEBI" id="CHEBI:30616"/>
    </ligand>
</feature>
<dbReference type="InterPro" id="IPR001752">
    <property type="entry name" value="Kinesin_motor_dom"/>
</dbReference>
<comment type="caution">
    <text evidence="12">The sequence shown here is derived from an EMBL/GenBank/DDBJ whole genome shotgun (WGS) entry which is preliminary data.</text>
</comment>
<feature type="coiled-coil region" evidence="8">
    <location>
        <begin position="453"/>
        <end position="480"/>
    </location>
</feature>
<dbReference type="GO" id="GO:0005737">
    <property type="term" value="C:cytoplasm"/>
    <property type="evidence" value="ECO:0007669"/>
    <property type="project" value="UniProtKB-SubCell"/>
</dbReference>
<dbReference type="Pfam" id="PF00225">
    <property type="entry name" value="Kinesin"/>
    <property type="match status" value="1"/>
</dbReference>
<dbReference type="PROSITE" id="PS50067">
    <property type="entry name" value="KINESIN_MOTOR_2"/>
    <property type="match status" value="1"/>
</dbReference>
<evidence type="ECO:0000256" key="9">
    <source>
        <dbReference type="SAM" id="MobiDB-lite"/>
    </source>
</evidence>
<dbReference type="InterPro" id="IPR019821">
    <property type="entry name" value="Kinesin_motor_CS"/>
</dbReference>
<dbReference type="SUPFAM" id="SSF52540">
    <property type="entry name" value="P-loop containing nucleoside triphosphate hydrolases"/>
    <property type="match status" value="1"/>
</dbReference>
<dbReference type="GO" id="GO:0007052">
    <property type="term" value="P:mitotic spindle organization"/>
    <property type="evidence" value="ECO:0007669"/>
    <property type="project" value="TreeGrafter"/>
</dbReference>
<feature type="transmembrane region" description="Helical" evidence="10">
    <location>
        <begin position="595"/>
        <end position="614"/>
    </location>
</feature>
<dbReference type="AlphaFoldDB" id="A0A2R5GY82"/>
<keyword evidence="5 8" id="KW-0175">Coiled coil</keyword>
<keyword evidence="7" id="KW-0493">Microtubule</keyword>
<keyword evidence="4 6" id="KW-0067">ATP-binding</keyword>
<dbReference type="PANTHER" id="PTHR47969:SF15">
    <property type="entry name" value="CHROMOSOME-ASSOCIATED KINESIN KIF4A-RELATED"/>
    <property type="match status" value="1"/>
</dbReference>
<feature type="coiled-coil region" evidence="8">
    <location>
        <begin position="536"/>
        <end position="587"/>
    </location>
</feature>
<evidence type="ECO:0000256" key="2">
    <source>
        <dbReference type="ARBA" id="ARBA00022490"/>
    </source>
</evidence>
<dbReference type="GO" id="GO:0007018">
    <property type="term" value="P:microtubule-based movement"/>
    <property type="evidence" value="ECO:0007669"/>
    <property type="project" value="InterPro"/>
</dbReference>
<evidence type="ECO:0000256" key="10">
    <source>
        <dbReference type="SAM" id="Phobius"/>
    </source>
</evidence>
<evidence type="ECO:0000313" key="12">
    <source>
        <dbReference type="EMBL" id="GBG32934.1"/>
    </source>
</evidence>
<keyword evidence="3 6" id="KW-0547">Nucleotide-binding</keyword>
<sequence>MTALKVATSQQEQEQDKTPSQMMPAQTIPTQDNNQDHDRLAGPESSIDEDAQDQEQSSAIKVVVRVRPLLKAETKTGARQTVLGINVENKEVRIDLPGTNGRRTFGFDAVLDESQQQTDVFEKAGMPALIESVLHGYDGTVFAYGQTGSGKTHTMEGFTYAEHAHRATVEPQLETTDETRYGITPRVAEALFARMRAAERDENVQFRVRCSYMQIYNEKILDLLNPQHLLLKEGREAKATVARRVDPSELAGLRMRFSSASNHFYVENLQEVECTSAQDVMEQFRIGVRAKVMGSHKLNAASSRSHCMFSIRIDTLDVTRPDEPKYSSRLALVDLAGSERVAVTRATGKTLKEAGCINKSLFALRNVITAISALQEKQATAQLGDAEMVSKLRHIPFRDSKLTSLLQHCLGGSSHTIMIACVSPSDAHAEENLSTLAYASRAKAIRNKPRRNEDAKSRLIRKLKREVRLLRRQLQQAQEVTGMQLGQGAAAVAAASAASHHGGRVSRAGNGSTNAPTPDPEVKHLKHELLGSINIMRRMHEIEKELRERMEEAEEDVKSLQVDNSKLHDENQRLREHEQVLLHLLERGAETELCILLFLFLFLFLFIVVVFSVFTNKKSRTDICLIAQNLALKRWLRHCLHFQVKSLHLQN</sequence>
<keyword evidence="2" id="KW-0963">Cytoplasm</keyword>
<dbReference type="Gene3D" id="3.40.850.10">
    <property type="entry name" value="Kinesin motor domain"/>
    <property type="match status" value="1"/>
</dbReference>
<protein>
    <recommendedName>
        <fullName evidence="7">Kinesin-like protein</fullName>
    </recommendedName>
</protein>
<dbReference type="EMBL" id="BEYU01000135">
    <property type="protein sequence ID" value="GBG32934.1"/>
    <property type="molecule type" value="Genomic_DNA"/>
</dbReference>
<dbReference type="PANTHER" id="PTHR47969">
    <property type="entry name" value="CHROMOSOME-ASSOCIATED KINESIN KIF4A-RELATED"/>
    <property type="match status" value="1"/>
</dbReference>
<keyword evidence="10" id="KW-1133">Transmembrane helix</keyword>
<reference evidence="12 13" key="1">
    <citation type="submission" date="2017-12" db="EMBL/GenBank/DDBJ databases">
        <title>Sequencing, de novo assembly and annotation of complete genome of a new Thraustochytrid species, strain FCC1311.</title>
        <authorList>
            <person name="Sedici K."/>
            <person name="Godart F."/>
            <person name="Aiese Cigliano R."/>
            <person name="Sanseverino W."/>
            <person name="Barakat M."/>
            <person name="Ortet P."/>
            <person name="Marechal E."/>
            <person name="Cagnac O."/>
            <person name="Amato A."/>
        </authorList>
    </citation>
    <scope>NUCLEOTIDE SEQUENCE [LARGE SCALE GENOMIC DNA]</scope>
</reference>
<dbReference type="PROSITE" id="PS00411">
    <property type="entry name" value="KINESIN_MOTOR_1"/>
    <property type="match status" value="1"/>
</dbReference>
<evidence type="ECO:0000256" key="8">
    <source>
        <dbReference type="SAM" id="Coils"/>
    </source>
</evidence>
<accession>A0A2R5GY82</accession>
<evidence type="ECO:0000256" key="5">
    <source>
        <dbReference type="ARBA" id="ARBA00023054"/>
    </source>
</evidence>
<evidence type="ECO:0000313" key="13">
    <source>
        <dbReference type="Proteomes" id="UP000241890"/>
    </source>
</evidence>
<organism evidence="12 13">
    <name type="scientific">Hondaea fermentalgiana</name>
    <dbReference type="NCBI Taxonomy" id="2315210"/>
    <lineage>
        <taxon>Eukaryota</taxon>
        <taxon>Sar</taxon>
        <taxon>Stramenopiles</taxon>
        <taxon>Bigyra</taxon>
        <taxon>Labyrinthulomycetes</taxon>
        <taxon>Thraustochytrida</taxon>
        <taxon>Thraustochytriidae</taxon>
        <taxon>Hondaea</taxon>
    </lineage>
</organism>
<feature type="region of interest" description="Disordered" evidence="9">
    <location>
        <begin position="497"/>
        <end position="522"/>
    </location>
</feature>
<dbReference type="Proteomes" id="UP000241890">
    <property type="component" value="Unassembled WGS sequence"/>
</dbReference>
<feature type="region of interest" description="Disordered" evidence="9">
    <location>
        <begin position="1"/>
        <end position="57"/>
    </location>
</feature>
<dbReference type="OrthoDB" id="3176171at2759"/>
<comment type="similarity">
    <text evidence="6 7">Belongs to the TRAFAC class myosin-kinesin ATPase superfamily. Kinesin family.</text>
</comment>
<proteinExistence type="inferred from homology"/>
<evidence type="ECO:0000256" key="6">
    <source>
        <dbReference type="PROSITE-ProRule" id="PRU00283"/>
    </source>
</evidence>
<evidence type="ECO:0000259" key="11">
    <source>
        <dbReference type="PROSITE" id="PS50067"/>
    </source>
</evidence>
<dbReference type="GO" id="GO:0051231">
    <property type="term" value="P:spindle elongation"/>
    <property type="evidence" value="ECO:0007669"/>
    <property type="project" value="TreeGrafter"/>
</dbReference>
<comment type="subcellular location">
    <subcellularLocation>
        <location evidence="1">Cytoplasm</location>
    </subcellularLocation>
</comment>
<dbReference type="InParanoid" id="A0A2R5GY82"/>
<dbReference type="InterPro" id="IPR027640">
    <property type="entry name" value="Kinesin-like_fam"/>
</dbReference>
<dbReference type="SMART" id="SM00129">
    <property type="entry name" value="KISc"/>
    <property type="match status" value="1"/>
</dbReference>